<dbReference type="Gene3D" id="1.10.510.10">
    <property type="entry name" value="Transferase(Phosphotransferase) domain 1"/>
    <property type="match status" value="1"/>
</dbReference>
<dbReference type="EMBL" id="HBIU01032726">
    <property type="protein sequence ID" value="CAE0636330.1"/>
    <property type="molecule type" value="Transcribed_RNA"/>
</dbReference>
<protein>
    <recommendedName>
        <fullName evidence="2">Protein kinase domain-containing protein</fullName>
    </recommendedName>
</protein>
<dbReference type="PANTHER" id="PTHR44329">
    <property type="entry name" value="SERINE/THREONINE-PROTEIN KINASE TNNI3K-RELATED"/>
    <property type="match status" value="1"/>
</dbReference>
<dbReference type="InterPro" id="IPR051681">
    <property type="entry name" value="Ser/Thr_Kinases-Pseudokinases"/>
</dbReference>
<sequence length="623" mass="69411">MFSKKKRGSSKVGGVRRQFITVDHNSDLDHPFSAWCDEVATRDTVRQCLALICEVLTFDIAEMWVKEAGIIRCCQVYSQPPIAAQYEDHLIQEAKSSQTHMLSPALCERADGSKSEPLWFTSTREGAWLHPKLPVQTAVVMQEQVQTCKYMSFYVVCFSMKRMQFDPPILAFLRHMVKACCITASKDFDPIIIQEHDEVQEITCINDVRVLLHKDKEVDTDLSWALLDDARFLANGGFCTIYTAQFKHLPVVVKMLKDDRLDMEAARADLEAEMHFLLRLRHPNVVEIYGAGFNPERFIVLERLDGGTLTEVGGGASHGIGPMKKRKPFSYLETLQYARQFAAALRYLHEDAIPGYVTIHRDLKPGNIGFKLLPNGGMVLKLMDFGLAKSVPRGEAAGQTYQLSGDTGSVRYMAPEVMQSIPYNEKCDIYGFSIILWQMATLRKPFEGMEVAEFRDRVTLARQRPPMHKKWPPDFCALVEDGWQHKFNERPSAAEMIRRLDDMIADNPTLRGSKSGAGRRRGWSSSDIAVPSGGGGGSPAMTASRGLNSDPVSRQASPAAGAPAPPSAAAGGHSNAHSTNNDGHVAAMAKEEDDVNDPAYRFRAKAEKEENIRRGMGIGHWFG</sequence>
<proteinExistence type="predicted"/>
<dbReference type="InterPro" id="IPR000719">
    <property type="entry name" value="Prot_kinase_dom"/>
</dbReference>
<dbReference type="SUPFAM" id="SSF56112">
    <property type="entry name" value="Protein kinase-like (PK-like)"/>
    <property type="match status" value="1"/>
</dbReference>
<evidence type="ECO:0000259" key="2">
    <source>
        <dbReference type="PROSITE" id="PS50011"/>
    </source>
</evidence>
<organism evidence="3">
    <name type="scientific">Heterosigma akashiwo</name>
    <name type="common">Chromophytic alga</name>
    <name type="synonym">Heterosigma carterae</name>
    <dbReference type="NCBI Taxonomy" id="2829"/>
    <lineage>
        <taxon>Eukaryota</taxon>
        <taxon>Sar</taxon>
        <taxon>Stramenopiles</taxon>
        <taxon>Ochrophyta</taxon>
        <taxon>Raphidophyceae</taxon>
        <taxon>Chattonellales</taxon>
        <taxon>Chattonellaceae</taxon>
        <taxon>Heterosigma</taxon>
    </lineage>
</organism>
<dbReference type="SMART" id="SM00220">
    <property type="entry name" value="S_TKc"/>
    <property type="match status" value="1"/>
</dbReference>
<dbReference type="Pfam" id="PF07714">
    <property type="entry name" value="PK_Tyr_Ser-Thr"/>
    <property type="match status" value="1"/>
</dbReference>
<feature type="compositionally biased region" description="Polar residues" evidence="1">
    <location>
        <begin position="545"/>
        <end position="555"/>
    </location>
</feature>
<accession>A0A6V1S4W8</accession>
<dbReference type="PANTHER" id="PTHR44329:SF289">
    <property type="entry name" value="SERINE_THREONINE-PROTEIN KINASE VIK"/>
    <property type="match status" value="1"/>
</dbReference>
<name>A0A6V1S4W8_HETAK</name>
<evidence type="ECO:0000313" key="3">
    <source>
        <dbReference type="EMBL" id="CAE0636330.1"/>
    </source>
</evidence>
<gene>
    <name evidence="3" type="ORF">HAKA00212_LOCUS15090</name>
</gene>
<feature type="compositionally biased region" description="Low complexity" evidence="1">
    <location>
        <begin position="556"/>
        <end position="578"/>
    </location>
</feature>
<dbReference type="Gene3D" id="3.30.200.20">
    <property type="entry name" value="Phosphorylase Kinase, domain 1"/>
    <property type="match status" value="1"/>
</dbReference>
<dbReference type="InterPro" id="IPR011009">
    <property type="entry name" value="Kinase-like_dom_sf"/>
</dbReference>
<reference evidence="3" key="1">
    <citation type="submission" date="2021-01" db="EMBL/GenBank/DDBJ databases">
        <authorList>
            <person name="Corre E."/>
            <person name="Pelletier E."/>
            <person name="Niang G."/>
            <person name="Scheremetjew M."/>
            <person name="Finn R."/>
            <person name="Kale V."/>
            <person name="Holt S."/>
            <person name="Cochrane G."/>
            <person name="Meng A."/>
            <person name="Brown T."/>
            <person name="Cohen L."/>
        </authorList>
    </citation>
    <scope>NUCLEOTIDE SEQUENCE</scope>
    <source>
        <strain evidence="3">CCMP3107</strain>
    </source>
</reference>
<dbReference type="GO" id="GO:0004674">
    <property type="term" value="F:protein serine/threonine kinase activity"/>
    <property type="evidence" value="ECO:0007669"/>
    <property type="project" value="TreeGrafter"/>
</dbReference>
<dbReference type="PROSITE" id="PS50011">
    <property type="entry name" value="PROTEIN_KINASE_DOM"/>
    <property type="match status" value="1"/>
</dbReference>
<dbReference type="InterPro" id="IPR001245">
    <property type="entry name" value="Ser-Thr/Tyr_kinase_cat_dom"/>
</dbReference>
<evidence type="ECO:0000256" key="1">
    <source>
        <dbReference type="SAM" id="MobiDB-lite"/>
    </source>
</evidence>
<dbReference type="AlphaFoldDB" id="A0A6V1S4W8"/>
<feature type="region of interest" description="Disordered" evidence="1">
    <location>
        <begin position="506"/>
        <end position="600"/>
    </location>
</feature>
<feature type="domain" description="Protein kinase" evidence="2">
    <location>
        <begin position="227"/>
        <end position="510"/>
    </location>
</feature>
<dbReference type="GO" id="GO:0005524">
    <property type="term" value="F:ATP binding"/>
    <property type="evidence" value="ECO:0007669"/>
    <property type="project" value="InterPro"/>
</dbReference>